<evidence type="ECO:0000313" key="3">
    <source>
        <dbReference type="Proteomes" id="UP000050761"/>
    </source>
</evidence>
<evidence type="ECO:0000313" key="2">
    <source>
        <dbReference type="EMBL" id="VDO91821.1"/>
    </source>
</evidence>
<reference evidence="2 3" key="1">
    <citation type="submission" date="2018-11" db="EMBL/GenBank/DDBJ databases">
        <authorList>
            <consortium name="Pathogen Informatics"/>
        </authorList>
    </citation>
    <scope>NUCLEOTIDE SEQUENCE [LARGE SCALE GENOMIC DNA]</scope>
</reference>
<keyword evidence="1" id="KW-0472">Membrane</keyword>
<reference evidence="4" key="2">
    <citation type="submission" date="2019-09" db="UniProtKB">
        <authorList>
            <consortium name="WormBaseParasite"/>
        </authorList>
    </citation>
    <scope>IDENTIFICATION</scope>
</reference>
<dbReference type="EMBL" id="UZAH01027466">
    <property type="protein sequence ID" value="VDO91821.1"/>
    <property type="molecule type" value="Genomic_DNA"/>
</dbReference>
<feature type="transmembrane region" description="Helical" evidence="1">
    <location>
        <begin position="22"/>
        <end position="46"/>
    </location>
</feature>
<accession>A0A3P7YWA4</accession>
<evidence type="ECO:0000256" key="1">
    <source>
        <dbReference type="SAM" id="Phobius"/>
    </source>
</evidence>
<evidence type="ECO:0000313" key="4">
    <source>
        <dbReference type="WBParaSite" id="HPBE_0001235401-mRNA-1"/>
    </source>
</evidence>
<organism evidence="3 4">
    <name type="scientific">Heligmosomoides polygyrus</name>
    <name type="common">Parasitic roundworm</name>
    <dbReference type="NCBI Taxonomy" id="6339"/>
    <lineage>
        <taxon>Eukaryota</taxon>
        <taxon>Metazoa</taxon>
        <taxon>Ecdysozoa</taxon>
        <taxon>Nematoda</taxon>
        <taxon>Chromadorea</taxon>
        <taxon>Rhabditida</taxon>
        <taxon>Rhabditina</taxon>
        <taxon>Rhabditomorpha</taxon>
        <taxon>Strongyloidea</taxon>
        <taxon>Heligmosomidae</taxon>
        <taxon>Heligmosomoides</taxon>
    </lineage>
</organism>
<keyword evidence="3" id="KW-1185">Reference proteome</keyword>
<sequence>MINGDHRRVDDDGEFTGKTKTIIMSIGIALTAIGGLGYVFTIYEVVKRGHEKLSKGHKGKLEEQVDRRRKETVVAKVGKNFAALINS</sequence>
<proteinExistence type="predicted"/>
<dbReference type="AlphaFoldDB" id="A0A183FVK0"/>
<dbReference type="OrthoDB" id="5824031at2759"/>
<name>A0A183FVK0_HELPZ</name>
<dbReference type="WBParaSite" id="HPBE_0001235401-mRNA-1">
    <property type="protein sequence ID" value="HPBE_0001235401-mRNA-1"/>
    <property type="gene ID" value="HPBE_0001235401"/>
</dbReference>
<dbReference type="Proteomes" id="UP000050761">
    <property type="component" value="Unassembled WGS sequence"/>
</dbReference>
<keyword evidence="1" id="KW-1133">Transmembrane helix</keyword>
<accession>A0A183FVK0</accession>
<protein>
    <submittedName>
        <fullName evidence="4">Col_cuticle_N domain-containing protein</fullName>
    </submittedName>
</protein>
<gene>
    <name evidence="2" type="ORF">HPBE_LOCUS12355</name>
</gene>
<keyword evidence="1" id="KW-0812">Transmembrane</keyword>